<dbReference type="Proteomes" id="UP001058290">
    <property type="component" value="Chromosome"/>
</dbReference>
<protein>
    <submittedName>
        <fullName evidence="1">Uncharacterized protein</fullName>
    </submittedName>
</protein>
<sequence length="265" mass="27507">MAITTSYPKGMERLLQGSINFATDTIKVALVTDAYTYSAAHEFVSQLGARVGDDITLVNKSITGGAFDADDAETAPLVPGSTIKAIVIYKDTGNPSTSPLLLYRDNVTGFPLATNGGAVKLPWDNGPLRIAAMLAPFFPAGGELVLGAGVNFLTDDLKVTLLPASFDSSGTYRFLADVGTTLGTAQAMTGRTITGGVFNADDVEFGAVASGSPGSVLLYKDTGVPETSPVLQRITQVAGFPFAANGGAFTLRWSDGALKIFSLIP</sequence>
<name>A0ABY5ZZN4_9BURK</name>
<organism evidence="1 2">
    <name type="scientific">Comamonas squillarum</name>
    <dbReference type="NCBI Taxonomy" id="2977320"/>
    <lineage>
        <taxon>Bacteria</taxon>
        <taxon>Pseudomonadati</taxon>
        <taxon>Pseudomonadota</taxon>
        <taxon>Betaproteobacteria</taxon>
        <taxon>Burkholderiales</taxon>
        <taxon>Comamonadaceae</taxon>
        <taxon>Comamonas</taxon>
    </lineage>
</organism>
<keyword evidence="2" id="KW-1185">Reference proteome</keyword>
<dbReference type="EMBL" id="CP104377">
    <property type="protein sequence ID" value="UXC19159.1"/>
    <property type="molecule type" value="Genomic_DNA"/>
</dbReference>
<accession>A0ABY5ZZN4</accession>
<reference evidence="1" key="1">
    <citation type="submission" date="2022-09" db="EMBL/GenBank/DDBJ databases">
        <title>Bacterial diversity in gut of crayfish and pufferfish.</title>
        <authorList>
            <person name="Huang Y."/>
        </authorList>
    </citation>
    <scope>NUCLEOTIDE SEQUENCE</scope>
    <source>
        <strain evidence="1">PR12</strain>
    </source>
</reference>
<evidence type="ECO:0000313" key="2">
    <source>
        <dbReference type="Proteomes" id="UP001058290"/>
    </source>
</evidence>
<proteinExistence type="predicted"/>
<dbReference type="RefSeq" id="WP_260719460.1">
    <property type="nucleotide sequence ID" value="NZ_CP104377.1"/>
</dbReference>
<evidence type="ECO:0000313" key="1">
    <source>
        <dbReference type="EMBL" id="UXC19159.1"/>
    </source>
</evidence>
<gene>
    <name evidence="1" type="ORF">N4T19_03260</name>
</gene>